<evidence type="ECO:0000256" key="9">
    <source>
        <dbReference type="ARBA" id="ARBA00023002"/>
    </source>
</evidence>
<dbReference type="SUPFAM" id="SSF63380">
    <property type="entry name" value="Riboflavin synthase domain-like"/>
    <property type="match status" value="1"/>
</dbReference>
<evidence type="ECO:0000256" key="11">
    <source>
        <dbReference type="ARBA" id="ARBA00023136"/>
    </source>
</evidence>
<proteinExistence type="inferred from homology"/>
<evidence type="ECO:0000256" key="3">
    <source>
        <dbReference type="ARBA" id="ARBA00012668"/>
    </source>
</evidence>
<evidence type="ECO:0000256" key="6">
    <source>
        <dbReference type="ARBA" id="ARBA00022692"/>
    </source>
</evidence>
<feature type="transmembrane region" description="Helical" evidence="13">
    <location>
        <begin position="181"/>
        <end position="200"/>
    </location>
</feature>
<organism evidence="15 16">
    <name type="scientific">Rhodotorula paludigena</name>
    <dbReference type="NCBI Taxonomy" id="86838"/>
    <lineage>
        <taxon>Eukaryota</taxon>
        <taxon>Fungi</taxon>
        <taxon>Dikarya</taxon>
        <taxon>Basidiomycota</taxon>
        <taxon>Pucciniomycotina</taxon>
        <taxon>Microbotryomycetes</taxon>
        <taxon>Sporidiobolales</taxon>
        <taxon>Sporidiobolaceae</taxon>
        <taxon>Rhodotorula</taxon>
    </lineage>
</organism>
<dbReference type="EC" id="1.16.1.9" evidence="3"/>
<evidence type="ECO:0000256" key="5">
    <source>
        <dbReference type="ARBA" id="ARBA00022475"/>
    </source>
</evidence>
<keyword evidence="4" id="KW-0813">Transport</keyword>
<evidence type="ECO:0000256" key="8">
    <source>
        <dbReference type="ARBA" id="ARBA00022989"/>
    </source>
</evidence>
<accession>A0AAV5GEE7</accession>
<evidence type="ECO:0000256" key="1">
    <source>
        <dbReference type="ARBA" id="ARBA00004651"/>
    </source>
</evidence>
<feature type="transmembrane region" description="Helical" evidence="13">
    <location>
        <begin position="338"/>
        <end position="358"/>
    </location>
</feature>
<dbReference type="GO" id="GO:0052851">
    <property type="term" value="F:ferric-chelate reductase (NADPH) activity"/>
    <property type="evidence" value="ECO:0007669"/>
    <property type="project" value="UniProtKB-EC"/>
</dbReference>
<comment type="catalytic activity">
    <reaction evidence="12">
        <text>2 a Fe(II)-siderophore + NADP(+) + H(+) = 2 a Fe(III)-siderophore + NADPH</text>
        <dbReference type="Rhea" id="RHEA:28795"/>
        <dbReference type="Rhea" id="RHEA-COMP:11342"/>
        <dbReference type="Rhea" id="RHEA-COMP:11344"/>
        <dbReference type="ChEBI" id="CHEBI:15378"/>
        <dbReference type="ChEBI" id="CHEBI:29033"/>
        <dbReference type="ChEBI" id="CHEBI:29034"/>
        <dbReference type="ChEBI" id="CHEBI:57783"/>
        <dbReference type="ChEBI" id="CHEBI:58349"/>
        <dbReference type="EC" id="1.16.1.9"/>
    </reaction>
</comment>
<evidence type="ECO:0000256" key="2">
    <source>
        <dbReference type="ARBA" id="ARBA00006278"/>
    </source>
</evidence>
<dbReference type="Pfam" id="PF08022">
    <property type="entry name" value="FAD_binding_8"/>
    <property type="match status" value="1"/>
</dbReference>
<dbReference type="GO" id="GO:0005886">
    <property type="term" value="C:plasma membrane"/>
    <property type="evidence" value="ECO:0007669"/>
    <property type="project" value="UniProtKB-SubCell"/>
</dbReference>
<keyword evidence="10" id="KW-0406">Ion transport</keyword>
<evidence type="ECO:0000256" key="7">
    <source>
        <dbReference type="ARBA" id="ARBA00022982"/>
    </source>
</evidence>
<keyword evidence="7" id="KW-0249">Electron transport</keyword>
<evidence type="ECO:0000259" key="14">
    <source>
        <dbReference type="PROSITE" id="PS51384"/>
    </source>
</evidence>
<keyword evidence="16" id="KW-1185">Reference proteome</keyword>
<comment type="caution">
    <text evidence="15">The sequence shown here is derived from an EMBL/GenBank/DDBJ whole genome shotgun (WGS) entry which is preliminary data.</text>
</comment>
<comment type="similarity">
    <text evidence="2">Belongs to the ferric reductase (FRE) family.</text>
</comment>
<dbReference type="InterPro" id="IPR013130">
    <property type="entry name" value="Fe3_Rdtase_TM_dom"/>
</dbReference>
<dbReference type="InterPro" id="IPR013112">
    <property type="entry name" value="FAD-bd_8"/>
</dbReference>
<name>A0AAV5GEE7_9BASI</name>
<dbReference type="PROSITE" id="PS51384">
    <property type="entry name" value="FAD_FR"/>
    <property type="match status" value="1"/>
</dbReference>
<keyword evidence="9" id="KW-0560">Oxidoreductase</keyword>
<dbReference type="PANTHER" id="PTHR32361">
    <property type="entry name" value="FERRIC/CUPRIC REDUCTASE TRANSMEMBRANE COMPONENT"/>
    <property type="match status" value="1"/>
</dbReference>
<evidence type="ECO:0000256" key="10">
    <source>
        <dbReference type="ARBA" id="ARBA00023065"/>
    </source>
</evidence>
<evidence type="ECO:0000256" key="4">
    <source>
        <dbReference type="ARBA" id="ARBA00022448"/>
    </source>
</evidence>
<keyword evidence="11 13" id="KW-0472">Membrane</keyword>
<keyword evidence="8 13" id="KW-1133">Transmembrane helix</keyword>
<dbReference type="InterPro" id="IPR017938">
    <property type="entry name" value="Riboflavin_synthase-like_b-brl"/>
</dbReference>
<dbReference type="AlphaFoldDB" id="A0AAV5GEE7"/>
<protein>
    <recommendedName>
        <fullName evidence="3">ferric-chelate reductase (NADPH)</fullName>
        <ecNumber evidence="3">1.16.1.9</ecNumber>
    </recommendedName>
</protein>
<reference evidence="15 16" key="1">
    <citation type="submission" date="2021-12" db="EMBL/GenBank/DDBJ databases">
        <title>High titer production of polyol ester of fatty acids by Rhodotorula paludigena BS15 towards product separation-free biomass refinery.</title>
        <authorList>
            <person name="Mano J."/>
            <person name="Ono H."/>
            <person name="Tanaka T."/>
            <person name="Naito K."/>
            <person name="Sushida H."/>
            <person name="Ike M."/>
            <person name="Tokuyasu K."/>
            <person name="Kitaoka M."/>
        </authorList>
    </citation>
    <scope>NUCLEOTIDE SEQUENCE [LARGE SCALE GENOMIC DNA]</scope>
    <source>
        <strain evidence="15 16">BS15</strain>
    </source>
</reference>
<dbReference type="InterPro" id="IPR051410">
    <property type="entry name" value="Ferric/Cupric_Reductase"/>
</dbReference>
<dbReference type="SUPFAM" id="SSF52343">
    <property type="entry name" value="Ferredoxin reductase-like, C-terminal NADP-linked domain"/>
    <property type="match status" value="1"/>
</dbReference>
<evidence type="ECO:0000256" key="13">
    <source>
        <dbReference type="SAM" id="Phobius"/>
    </source>
</evidence>
<dbReference type="CDD" id="cd06186">
    <property type="entry name" value="NOX_Duox_like_FAD_NADP"/>
    <property type="match status" value="1"/>
</dbReference>
<dbReference type="Gene3D" id="3.40.50.80">
    <property type="entry name" value="Nucleotide-binding domain of ferredoxin-NADP reductase (FNR) module"/>
    <property type="match status" value="1"/>
</dbReference>
<feature type="transmembrane region" description="Helical" evidence="13">
    <location>
        <begin position="221"/>
        <end position="239"/>
    </location>
</feature>
<dbReference type="Proteomes" id="UP001342314">
    <property type="component" value="Unassembled WGS sequence"/>
</dbReference>
<feature type="transmembrane region" description="Helical" evidence="13">
    <location>
        <begin position="145"/>
        <end position="169"/>
    </location>
</feature>
<comment type="subcellular location">
    <subcellularLocation>
        <location evidence="1">Cell membrane</location>
        <topology evidence="1">Multi-pass membrane protein</topology>
    </subcellularLocation>
</comment>
<keyword evidence="6 13" id="KW-0812">Transmembrane</keyword>
<dbReference type="GO" id="GO:0015677">
    <property type="term" value="P:copper ion import"/>
    <property type="evidence" value="ECO:0007669"/>
    <property type="project" value="TreeGrafter"/>
</dbReference>
<feature type="domain" description="FAD-binding FR-type" evidence="14">
    <location>
        <begin position="359"/>
        <end position="471"/>
    </location>
</feature>
<evidence type="ECO:0000313" key="15">
    <source>
        <dbReference type="EMBL" id="GJN88259.1"/>
    </source>
</evidence>
<dbReference type="Pfam" id="PF08030">
    <property type="entry name" value="NAD_binding_6"/>
    <property type="match status" value="1"/>
</dbReference>
<dbReference type="PANTHER" id="PTHR32361:SF23">
    <property type="entry name" value="FERRIC-CHELATE REDUCTASE"/>
    <property type="match status" value="1"/>
</dbReference>
<dbReference type="EMBL" id="BQKY01000002">
    <property type="protein sequence ID" value="GJN88259.1"/>
    <property type="molecule type" value="Genomic_DNA"/>
</dbReference>
<dbReference type="GO" id="GO:0006826">
    <property type="term" value="P:iron ion transport"/>
    <property type="evidence" value="ECO:0007669"/>
    <property type="project" value="UniProtKB-ARBA"/>
</dbReference>
<dbReference type="InterPro" id="IPR017927">
    <property type="entry name" value="FAD-bd_FR_type"/>
</dbReference>
<sequence length="672" mass="73659">MDMAGMDMTPSFEGVDARLISTSCSLIDPSSSTARCFLGNHNGSFPNGTLGAGTWAFGRYVPTSAEMMACQAGNDPWDGSQKYALWTTYFMIVFFGTAGLVNGLRQMDILARNAAIVSSYVLPKRIKAALRALDEPRSSRWIPSFGVVLVSLAFTLFSFAVCFGIRPYYRPPNFGSSPLGLRAEFIATALIVWIFATAMKRNALSYLSGLSFHRLMSLHKILPWFCLFFSAVHTGAMILRAHQQEPWSFTYSTNAQYGWSAWVRFHPGLSKATSLNLRFTSQAALVALLWLCLLSLAPVRRLGHEFFYTMHILAALVFVAACYDHFEDLLDSWKYLHATLAIMGAAFFYRVGAVAWFSRCFSRPETAKIEALDDGALAITIDLKSGMTWTAGQHVFLRFLTLHPWSTHPFTIASLDSSLVPGSSASRTMRFVLRPHSGLTARLLSRTYASPSRSISLPVLLDGPYGASPVHILQGADEAFFVAGGTGISFVLPLLSALVHAAELHIVKRATLVWAVPRTECVEWVRDELEQIMRAKQELDAEKEKVNGGEKGVVALTSTLRRVKLEIYVTRGNTTGDDKLKVESNASSASGALGRIDGVDVHQGRPDVASLVQHSVTQAKGRLAVVTCGPHSLLLEARNTVARAQRAIVTGSLGQNGKGAEEIVLWQESFEL</sequence>
<gene>
    <name evidence="15" type="ORF">Rhopal_001224-T1</name>
</gene>
<dbReference type="Pfam" id="PF01794">
    <property type="entry name" value="Ferric_reduct"/>
    <property type="match status" value="1"/>
</dbReference>
<dbReference type="InterPro" id="IPR039261">
    <property type="entry name" value="FNR_nucleotide-bd"/>
</dbReference>
<feature type="transmembrane region" description="Helical" evidence="13">
    <location>
        <begin position="306"/>
        <end position="326"/>
    </location>
</feature>
<dbReference type="SFLD" id="SFLDS00052">
    <property type="entry name" value="Ferric_Reductase_Domain"/>
    <property type="match status" value="1"/>
</dbReference>
<feature type="transmembrane region" description="Helical" evidence="13">
    <location>
        <begin position="83"/>
        <end position="104"/>
    </location>
</feature>
<dbReference type="GO" id="GO:0006879">
    <property type="term" value="P:intracellular iron ion homeostasis"/>
    <property type="evidence" value="ECO:0007669"/>
    <property type="project" value="TreeGrafter"/>
</dbReference>
<dbReference type="SFLD" id="SFLDG01168">
    <property type="entry name" value="Ferric_reductase_subgroup_(FRE"/>
    <property type="match status" value="1"/>
</dbReference>
<evidence type="ECO:0000313" key="16">
    <source>
        <dbReference type="Proteomes" id="UP001342314"/>
    </source>
</evidence>
<keyword evidence="5" id="KW-1003">Cell membrane</keyword>
<dbReference type="InterPro" id="IPR013121">
    <property type="entry name" value="Fe_red_NAD-bd_6"/>
</dbReference>
<feature type="transmembrane region" description="Helical" evidence="13">
    <location>
        <begin position="279"/>
        <end position="299"/>
    </location>
</feature>
<evidence type="ECO:0000256" key="12">
    <source>
        <dbReference type="ARBA" id="ARBA00048483"/>
    </source>
</evidence>